<dbReference type="InterPro" id="IPR037401">
    <property type="entry name" value="SnoaL-like"/>
</dbReference>
<dbReference type="Pfam" id="PF12680">
    <property type="entry name" value="SnoaL_2"/>
    <property type="match status" value="1"/>
</dbReference>
<protein>
    <submittedName>
        <fullName evidence="2">Ketosteroid isomerase</fullName>
    </submittedName>
</protein>
<dbReference type="AlphaFoldDB" id="A0A367S3B2"/>
<accession>A0A367S3B2</accession>
<dbReference type="Gene3D" id="3.10.450.50">
    <property type="match status" value="1"/>
</dbReference>
<gene>
    <name evidence="2" type="ORF">A6769_37345</name>
</gene>
<organism evidence="2 3">
    <name type="scientific">Nostoc punctiforme NIES-2108</name>
    <dbReference type="NCBI Taxonomy" id="1356359"/>
    <lineage>
        <taxon>Bacteria</taxon>
        <taxon>Bacillati</taxon>
        <taxon>Cyanobacteriota</taxon>
        <taxon>Cyanophyceae</taxon>
        <taxon>Nostocales</taxon>
        <taxon>Nostocaceae</taxon>
        <taxon>Nostoc</taxon>
    </lineage>
</organism>
<dbReference type="PANTHER" id="PTHR41252:SF1">
    <property type="entry name" value="BLR2505 PROTEIN"/>
    <property type="match status" value="1"/>
</dbReference>
<feature type="domain" description="SnoaL-like" evidence="1">
    <location>
        <begin position="10"/>
        <end position="116"/>
    </location>
</feature>
<dbReference type="SUPFAM" id="SSF54427">
    <property type="entry name" value="NTF2-like"/>
    <property type="match status" value="1"/>
</dbReference>
<proteinExistence type="predicted"/>
<keyword evidence="2" id="KW-0413">Isomerase</keyword>
<dbReference type="GO" id="GO:0016853">
    <property type="term" value="F:isomerase activity"/>
    <property type="evidence" value="ECO:0007669"/>
    <property type="project" value="UniProtKB-KW"/>
</dbReference>
<evidence type="ECO:0000259" key="1">
    <source>
        <dbReference type="Pfam" id="PF12680"/>
    </source>
</evidence>
<dbReference type="InterPro" id="IPR032710">
    <property type="entry name" value="NTF2-like_dom_sf"/>
</dbReference>
<evidence type="ECO:0000313" key="3">
    <source>
        <dbReference type="Proteomes" id="UP000252085"/>
    </source>
</evidence>
<dbReference type="PANTHER" id="PTHR41252">
    <property type="entry name" value="BLR2505 PROTEIN"/>
    <property type="match status" value="1"/>
</dbReference>
<evidence type="ECO:0000313" key="2">
    <source>
        <dbReference type="EMBL" id="RCJ42513.1"/>
    </source>
</evidence>
<dbReference type="Proteomes" id="UP000252085">
    <property type="component" value="Unassembled WGS sequence"/>
</dbReference>
<sequence>MSIKENVQIVKDFFAAMGSYNEHDLLELAAEDIEWIIPGEGWPLAGTHRGHAELAAVLKKASEEVEMKYPKPPEFVAQGDRVLVVGVATGKIKATNKPFRDDWVFDITVRDGKVAHIQEYIDTQALARASQMDAFGLA</sequence>
<reference evidence="2 3" key="1">
    <citation type="submission" date="2016-04" db="EMBL/GenBank/DDBJ databases">
        <authorList>
            <person name="Evans L.H."/>
            <person name="Alamgir A."/>
            <person name="Owens N."/>
            <person name="Weber N.D."/>
            <person name="Virtaneva K."/>
            <person name="Barbian K."/>
            <person name="Babar A."/>
            <person name="Rosenke K."/>
        </authorList>
    </citation>
    <scope>NUCLEOTIDE SEQUENCE [LARGE SCALE GENOMIC DNA]</scope>
    <source>
        <strain evidence="2">NIES-2108</strain>
    </source>
</reference>
<comment type="caution">
    <text evidence="2">The sequence shown here is derived from an EMBL/GenBank/DDBJ whole genome shotgun (WGS) entry which is preliminary data.</text>
</comment>
<name>A0A367S3B2_NOSPU</name>
<dbReference type="EMBL" id="LXQE01000008">
    <property type="protein sequence ID" value="RCJ42513.1"/>
    <property type="molecule type" value="Genomic_DNA"/>
</dbReference>